<dbReference type="PANTHER" id="PTHR47950:SF15">
    <property type="entry name" value="CYTOCHROME P450"/>
    <property type="match status" value="1"/>
</dbReference>
<dbReference type="PANTHER" id="PTHR47950">
    <property type="entry name" value="CYTOCHROME P450, FAMILY 76, SUBFAMILY C, POLYPEPTIDE 5-RELATED"/>
    <property type="match status" value="1"/>
</dbReference>
<evidence type="ECO:0000256" key="1">
    <source>
        <dbReference type="ARBA" id="ARBA00010617"/>
    </source>
</evidence>
<dbReference type="GO" id="GO:0004497">
    <property type="term" value="F:monooxygenase activity"/>
    <property type="evidence" value="ECO:0007669"/>
    <property type="project" value="InterPro"/>
</dbReference>
<dbReference type="InterPro" id="IPR036396">
    <property type="entry name" value="Cyt_P450_sf"/>
</dbReference>
<evidence type="ECO:0000313" key="2">
    <source>
        <dbReference type="EMBL" id="EOY08093.1"/>
    </source>
</evidence>
<dbReference type="AlphaFoldDB" id="A0A061ETW3"/>
<keyword evidence="3" id="KW-1185">Reference proteome</keyword>
<dbReference type="GO" id="GO:0016705">
    <property type="term" value="F:oxidoreductase activity, acting on paired donors, with incorporation or reduction of molecular oxygen"/>
    <property type="evidence" value="ECO:0007669"/>
    <property type="project" value="InterPro"/>
</dbReference>
<dbReference type="eggNOG" id="KOG0156">
    <property type="taxonomic scope" value="Eukaryota"/>
</dbReference>
<dbReference type="GO" id="GO:0020037">
    <property type="term" value="F:heme binding"/>
    <property type="evidence" value="ECO:0007669"/>
    <property type="project" value="InterPro"/>
</dbReference>
<dbReference type="SUPFAM" id="SSF48264">
    <property type="entry name" value="Cytochrome P450"/>
    <property type="match status" value="1"/>
</dbReference>
<proteinExistence type="inferred from homology"/>
<protein>
    <submittedName>
        <fullName evidence="2">Cytochrome P450, family 76, subfamily G, polypeptide 1</fullName>
    </submittedName>
</protein>
<dbReference type="Gene3D" id="1.10.630.10">
    <property type="entry name" value="Cytochrome P450"/>
    <property type="match status" value="1"/>
</dbReference>
<evidence type="ECO:0000313" key="3">
    <source>
        <dbReference type="Proteomes" id="UP000026915"/>
    </source>
</evidence>
<dbReference type="HOGENOM" id="CLU_1550310_0_0_1"/>
<accession>A0A061ETW3</accession>
<gene>
    <name evidence="2" type="ORF">TCM_022415</name>
</gene>
<dbReference type="STRING" id="3641.A0A061ETW3"/>
<dbReference type="Gramene" id="EOY08093">
    <property type="protein sequence ID" value="EOY08093"/>
    <property type="gene ID" value="TCM_022415"/>
</dbReference>
<dbReference type="Proteomes" id="UP000026915">
    <property type="component" value="Chromosome 5"/>
</dbReference>
<organism evidence="2 3">
    <name type="scientific">Theobroma cacao</name>
    <name type="common">Cacao</name>
    <name type="synonym">Cocoa</name>
    <dbReference type="NCBI Taxonomy" id="3641"/>
    <lineage>
        <taxon>Eukaryota</taxon>
        <taxon>Viridiplantae</taxon>
        <taxon>Streptophyta</taxon>
        <taxon>Embryophyta</taxon>
        <taxon>Tracheophyta</taxon>
        <taxon>Spermatophyta</taxon>
        <taxon>Magnoliopsida</taxon>
        <taxon>eudicotyledons</taxon>
        <taxon>Gunneridae</taxon>
        <taxon>Pentapetalae</taxon>
        <taxon>rosids</taxon>
        <taxon>malvids</taxon>
        <taxon>Malvales</taxon>
        <taxon>Malvaceae</taxon>
        <taxon>Byttnerioideae</taxon>
        <taxon>Theobroma</taxon>
    </lineage>
</organism>
<reference evidence="2 3" key="1">
    <citation type="journal article" date="2013" name="Genome Biol.">
        <title>The genome sequence of the most widely cultivated cacao type and its use to identify candidate genes regulating pod color.</title>
        <authorList>
            <person name="Motamayor J.C."/>
            <person name="Mockaitis K."/>
            <person name="Schmutz J."/>
            <person name="Haiminen N."/>
            <person name="Iii D.L."/>
            <person name="Cornejo O."/>
            <person name="Findley S.D."/>
            <person name="Zheng P."/>
            <person name="Utro F."/>
            <person name="Royaert S."/>
            <person name="Saski C."/>
            <person name="Jenkins J."/>
            <person name="Podicheti R."/>
            <person name="Zhao M."/>
            <person name="Scheffler B.E."/>
            <person name="Stack J.C."/>
            <person name="Feltus F.A."/>
            <person name="Mustiga G.M."/>
            <person name="Amores F."/>
            <person name="Phillips W."/>
            <person name="Marelli J.P."/>
            <person name="May G.D."/>
            <person name="Shapiro H."/>
            <person name="Ma J."/>
            <person name="Bustamante C.D."/>
            <person name="Schnell R.J."/>
            <person name="Main D."/>
            <person name="Gilbert D."/>
            <person name="Parida L."/>
            <person name="Kuhn D.N."/>
        </authorList>
    </citation>
    <scope>NUCLEOTIDE SEQUENCE [LARGE SCALE GENOMIC DNA]</scope>
    <source>
        <strain evidence="3">cv. Matina 1-6</strain>
    </source>
</reference>
<name>A0A061ETW3_THECC</name>
<dbReference type="GO" id="GO:0005506">
    <property type="term" value="F:iron ion binding"/>
    <property type="evidence" value="ECO:0007669"/>
    <property type="project" value="InterPro"/>
</dbReference>
<comment type="similarity">
    <text evidence="1">Belongs to the cytochrome P450 family.</text>
</comment>
<dbReference type="EMBL" id="CM001883">
    <property type="protein sequence ID" value="EOY08093.1"/>
    <property type="molecule type" value="Genomic_DNA"/>
</dbReference>
<dbReference type="InParanoid" id="A0A061ETW3"/>
<sequence length="173" mass="19646">MPHQTLYKLKPKYGPVLRLKLGSINTLGTLALGRYGSYWHMDRCICSTKLLVNKRINEMAPLRQKCLDDMMRYIEEDIVAAHAQGQIGKDLLDSGSKKGKELFDAMNKVMEWAGKPILADFFLILKWLNPQGIKKNMELGSNITSEAIDMNEMVGIIARKLIPFEAIPKKHVM</sequence>